<proteinExistence type="predicted"/>
<reference evidence="1 2" key="2">
    <citation type="journal article" date="2022" name="Mol. Ecol. Resour.">
        <title>The genomes of chicory, endive, great burdock and yacon provide insights into Asteraceae paleo-polyploidization history and plant inulin production.</title>
        <authorList>
            <person name="Fan W."/>
            <person name="Wang S."/>
            <person name="Wang H."/>
            <person name="Wang A."/>
            <person name="Jiang F."/>
            <person name="Liu H."/>
            <person name="Zhao H."/>
            <person name="Xu D."/>
            <person name="Zhang Y."/>
        </authorList>
    </citation>
    <scope>NUCLEOTIDE SEQUENCE [LARGE SCALE GENOMIC DNA]</scope>
    <source>
        <strain evidence="2">cv. Yunnan</strain>
        <tissue evidence="1">Leaves</tissue>
    </source>
</reference>
<organism evidence="1 2">
    <name type="scientific">Smallanthus sonchifolius</name>
    <dbReference type="NCBI Taxonomy" id="185202"/>
    <lineage>
        <taxon>Eukaryota</taxon>
        <taxon>Viridiplantae</taxon>
        <taxon>Streptophyta</taxon>
        <taxon>Embryophyta</taxon>
        <taxon>Tracheophyta</taxon>
        <taxon>Spermatophyta</taxon>
        <taxon>Magnoliopsida</taxon>
        <taxon>eudicotyledons</taxon>
        <taxon>Gunneridae</taxon>
        <taxon>Pentapetalae</taxon>
        <taxon>asterids</taxon>
        <taxon>campanulids</taxon>
        <taxon>Asterales</taxon>
        <taxon>Asteraceae</taxon>
        <taxon>Asteroideae</taxon>
        <taxon>Heliantheae alliance</taxon>
        <taxon>Millerieae</taxon>
        <taxon>Smallanthus</taxon>
    </lineage>
</organism>
<sequence length="152" mass="17229">MKLRSISSNLFGLILLLALNQNVRRVSASESKEAYVTLLYGDVFVLGARVLGKSIRDTRSTKDMVLLVSDDVSNYAKNLLQKQEEEETTNFKCSSVTIGNGNKDGLYMVFLRDYNSHAIVVCMNCLAPCDYVFKSDVAEKMMEWWYQSAEEE</sequence>
<gene>
    <name evidence="1" type="ORF">L1987_11615</name>
</gene>
<evidence type="ECO:0000313" key="1">
    <source>
        <dbReference type="EMBL" id="KAI3817817.1"/>
    </source>
</evidence>
<dbReference type="Proteomes" id="UP001056120">
    <property type="component" value="Linkage Group LG04"/>
</dbReference>
<name>A0ACB9JCD5_9ASTR</name>
<evidence type="ECO:0000313" key="2">
    <source>
        <dbReference type="Proteomes" id="UP001056120"/>
    </source>
</evidence>
<dbReference type="EMBL" id="CM042021">
    <property type="protein sequence ID" value="KAI3817817.1"/>
    <property type="molecule type" value="Genomic_DNA"/>
</dbReference>
<comment type="caution">
    <text evidence="1">The sequence shown here is derived from an EMBL/GenBank/DDBJ whole genome shotgun (WGS) entry which is preliminary data.</text>
</comment>
<reference evidence="2" key="1">
    <citation type="journal article" date="2022" name="Mol. Ecol. Resour.">
        <title>The genomes of chicory, endive, great burdock and yacon provide insights into Asteraceae palaeo-polyploidization history and plant inulin production.</title>
        <authorList>
            <person name="Fan W."/>
            <person name="Wang S."/>
            <person name="Wang H."/>
            <person name="Wang A."/>
            <person name="Jiang F."/>
            <person name="Liu H."/>
            <person name="Zhao H."/>
            <person name="Xu D."/>
            <person name="Zhang Y."/>
        </authorList>
    </citation>
    <scope>NUCLEOTIDE SEQUENCE [LARGE SCALE GENOMIC DNA]</scope>
    <source>
        <strain evidence="2">cv. Yunnan</strain>
    </source>
</reference>
<keyword evidence="2" id="KW-1185">Reference proteome</keyword>
<accession>A0ACB9JCD5</accession>
<protein>
    <submittedName>
        <fullName evidence="1">Uncharacterized protein</fullName>
    </submittedName>
</protein>